<keyword evidence="3" id="KW-1185">Reference proteome</keyword>
<dbReference type="GeneID" id="81397884"/>
<dbReference type="RefSeq" id="XP_056509008.1">
    <property type="nucleotide sequence ID" value="XM_056658715.1"/>
</dbReference>
<feature type="chain" id="PRO_5040768399" evidence="1">
    <location>
        <begin position="20"/>
        <end position="160"/>
    </location>
</feature>
<dbReference type="Proteomes" id="UP001141434">
    <property type="component" value="Unassembled WGS sequence"/>
</dbReference>
<evidence type="ECO:0000313" key="2">
    <source>
        <dbReference type="EMBL" id="KAJ5086883.1"/>
    </source>
</evidence>
<organism evidence="2 3">
    <name type="scientific">Penicillium alfredii</name>
    <dbReference type="NCBI Taxonomy" id="1506179"/>
    <lineage>
        <taxon>Eukaryota</taxon>
        <taxon>Fungi</taxon>
        <taxon>Dikarya</taxon>
        <taxon>Ascomycota</taxon>
        <taxon>Pezizomycotina</taxon>
        <taxon>Eurotiomycetes</taxon>
        <taxon>Eurotiomycetidae</taxon>
        <taxon>Eurotiales</taxon>
        <taxon>Aspergillaceae</taxon>
        <taxon>Penicillium</taxon>
    </lineage>
</organism>
<feature type="signal peptide" evidence="1">
    <location>
        <begin position="1"/>
        <end position="19"/>
    </location>
</feature>
<reference evidence="2" key="1">
    <citation type="submission" date="2022-11" db="EMBL/GenBank/DDBJ databases">
        <authorList>
            <person name="Petersen C."/>
        </authorList>
    </citation>
    <scope>NUCLEOTIDE SEQUENCE</scope>
    <source>
        <strain evidence="2">IBT 34128</strain>
    </source>
</reference>
<dbReference type="EMBL" id="JAPMSZ010000010">
    <property type="protein sequence ID" value="KAJ5086883.1"/>
    <property type="molecule type" value="Genomic_DNA"/>
</dbReference>
<keyword evidence="1" id="KW-0732">Signal</keyword>
<evidence type="ECO:0000256" key="1">
    <source>
        <dbReference type="SAM" id="SignalP"/>
    </source>
</evidence>
<comment type="caution">
    <text evidence="2">The sequence shown here is derived from an EMBL/GenBank/DDBJ whole genome shotgun (WGS) entry which is preliminary data.</text>
</comment>
<sequence>MQFSANLLILLATAVVSTAASIPVLVLTFDSNLDVQPAPLKQRDTENALVERDSTKSPGCGVANPTSLAWAKCIRIEKHEHAVETDEEAKAGRLNHTVGTWTEGEPWCWLSRDMDHRISCNDFNSKYDGSLDGFSCLAYESGGFAWEPQKTKHNNGGCSA</sequence>
<evidence type="ECO:0000313" key="3">
    <source>
        <dbReference type="Proteomes" id="UP001141434"/>
    </source>
</evidence>
<proteinExistence type="predicted"/>
<reference evidence="2" key="2">
    <citation type="journal article" date="2023" name="IMA Fungus">
        <title>Comparative genomic study of the Penicillium genus elucidates a diverse pangenome and 15 lateral gene transfer events.</title>
        <authorList>
            <person name="Petersen C."/>
            <person name="Sorensen T."/>
            <person name="Nielsen M.R."/>
            <person name="Sondergaard T.E."/>
            <person name="Sorensen J.L."/>
            <person name="Fitzpatrick D.A."/>
            <person name="Frisvad J.C."/>
            <person name="Nielsen K.L."/>
        </authorList>
    </citation>
    <scope>NUCLEOTIDE SEQUENCE</scope>
    <source>
        <strain evidence="2">IBT 34128</strain>
    </source>
</reference>
<protein>
    <submittedName>
        <fullName evidence="2">Uncharacterized protein</fullName>
    </submittedName>
</protein>
<accession>A0A9W9ERX0</accession>
<gene>
    <name evidence="2" type="ORF">NUU61_008190</name>
</gene>
<name>A0A9W9ERX0_9EURO</name>
<dbReference type="AlphaFoldDB" id="A0A9W9ERX0"/>